<comment type="caution">
    <text evidence="9">The sequence shown here is derived from an EMBL/GenBank/DDBJ whole genome shotgun (WGS) entry which is preliminary data.</text>
</comment>
<reference evidence="9 10" key="1">
    <citation type="submission" date="2023-03" db="EMBL/GenBank/DDBJ databases">
        <authorList>
            <person name="Shen W."/>
            <person name="Cai J."/>
        </authorList>
    </citation>
    <scope>NUCLEOTIDE SEQUENCE [LARGE SCALE GENOMIC DNA]</scope>
    <source>
        <strain evidence="9 10">Y59</strain>
    </source>
</reference>
<dbReference type="InterPro" id="IPR043133">
    <property type="entry name" value="GTP-CH-I_C/QueF"/>
</dbReference>
<dbReference type="NCBIfam" id="TIGR00526">
    <property type="entry name" value="folB_dom"/>
    <property type="match status" value="1"/>
</dbReference>
<evidence type="ECO:0000256" key="3">
    <source>
        <dbReference type="ARBA" id="ARBA00005708"/>
    </source>
</evidence>
<keyword evidence="4 7" id="KW-0289">Folate biosynthesis</keyword>
<evidence type="ECO:0000256" key="7">
    <source>
        <dbReference type="RuleBase" id="RU362079"/>
    </source>
</evidence>
<dbReference type="InterPro" id="IPR006157">
    <property type="entry name" value="FolB_dom"/>
</dbReference>
<sequence>MGKIRINNLKFYTKNGVLKEERILGQQLEIDVELTMDLTKAGKTDDVADTVNYAEVNDQIAARLEKDSFNLIEAVASAILDDIEKNHGQKLQKAMVRIRKYSVPMPGIFDNIEIEMERELGVK</sequence>
<dbReference type="GO" id="GO:0004150">
    <property type="term" value="F:dihydroneopterin aldolase activity"/>
    <property type="evidence" value="ECO:0007669"/>
    <property type="project" value="UniProtKB-EC"/>
</dbReference>
<dbReference type="PANTHER" id="PTHR42844:SF1">
    <property type="entry name" value="DIHYDRONEOPTERIN ALDOLASE 1-RELATED"/>
    <property type="match status" value="1"/>
</dbReference>
<comment type="similarity">
    <text evidence="3 7">Belongs to the DHNA family.</text>
</comment>
<evidence type="ECO:0000259" key="8">
    <source>
        <dbReference type="SMART" id="SM00905"/>
    </source>
</evidence>
<evidence type="ECO:0000256" key="5">
    <source>
        <dbReference type="ARBA" id="ARBA00023239"/>
    </source>
</evidence>
<dbReference type="Gene3D" id="3.30.1130.10">
    <property type="match status" value="1"/>
</dbReference>
<name>A0ABU3FMS8_9ENTE</name>
<accession>A0ABU3FMS8</accession>
<feature type="domain" description="Dihydroneopterin aldolase/epimerase" evidence="8">
    <location>
        <begin position="4"/>
        <end position="118"/>
    </location>
</feature>
<comment type="catalytic activity">
    <reaction evidence="1 7">
        <text>7,8-dihydroneopterin = 6-hydroxymethyl-7,8-dihydropterin + glycolaldehyde</text>
        <dbReference type="Rhea" id="RHEA:10540"/>
        <dbReference type="ChEBI" id="CHEBI:17001"/>
        <dbReference type="ChEBI" id="CHEBI:17071"/>
        <dbReference type="ChEBI" id="CHEBI:44841"/>
        <dbReference type="EC" id="4.1.2.25"/>
    </reaction>
</comment>
<dbReference type="PANTHER" id="PTHR42844">
    <property type="entry name" value="DIHYDRONEOPTERIN ALDOLASE 1-RELATED"/>
    <property type="match status" value="1"/>
</dbReference>
<dbReference type="Pfam" id="PF02152">
    <property type="entry name" value="FolB"/>
    <property type="match status" value="1"/>
</dbReference>
<evidence type="ECO:0000256" key="4">
    <source>
        <dbReference type="ARBA" id="ARBA00022909"/>
    </source>
</evidence>
<dbReference type="EC" id="4.1.2.25" evidence="7"/>
<evidence type="ECO:0000256" key="6">
    <source>
        <dbReference type="ARBA" id="ARBA00037702"/>
    </source>
</evidence>
<dbReference type="CDD" id="cd00534">
    <property type="entry name" value="DHNA_DHNTPE"/>
    <property type="match status" value="1"/>
</dbReference>
<evidence type="ECO:0000256" key="1">
    <source>
        <dbReference type="ARBA" id="ARBA00001353"/>
    </source>
</evidence>
<dbReference type="SMART" id="SM00905">
    <property type="entry name" value="FolB"/>
    <property type="match status" value="1"/>
</dbReference>
<evidence type="ECO:0000256" key="2">
    <source>
        <dbReference type="ARBA" id="ARBA00005013"/>
    </source>
</evidence>
<dbReference type="Proteomes" id="UP001269061">
    <property type="component" value="Unassembled WGS sequence"/>
</dbReference>
<keyword evidence="5 7" id="KW-0456">Lyase</keyword>
<gene>
    <name evidence="9" type="primary">folB</name>
    <name evidence="9" type="ORF">P7H46_10705</name>
</gene>
<dbReference type="RefSeq" id="WP_311815994.1">
    <property type="nucleotide sequence ID" value="NZ_JARQAV010000002.1"/>
</dbReference>
<proteinExistence type="inferred from homology"/>
<comment type="pathway">
    <text evidence="2 7">Cofactor biosynthesis; tetrahydrofolate biosynthesis; 2-amino-4-hydroxy-6-hydroxymethyl-7,8-dihydropteridine diphosphate from 7,8-dihydroneopterin triphosphate: step 3/4.</text>
</comment>
<organism evidence="9 10">
    <name type="scientific">Enterococcus pseudoavium</name>
    <dbReference type="NCBI Taxonomy" id="44007"/>
    <lineage>
        <taxon>Bacteria</taxon>
        <taxon>Bacillati</taxon>
        <taxon>Bacillota</taxon>
        <taxon>Bacilli</taxon>
        <taxon>Lactobacillales</taxon>
        <taxon>Enterococcaceae</taxon>
        <taxon>Enterococcus</taxon>
    </lineage>
</organism>
<dbReference type="InterPro" id="IPR006156">
    <property type="entry name" value="Dihydroneopterin_aldolase"/>
</dbReference>
<dbReference type="SUPFAM" id="SSF55620">
    <property type="entry name" value="Tetrahydrobiopterin biosynthesis enzymes-like"/>
    <property type="match status" value="1"/>
</dbReference>
<evidence type="ECO:0000313" key="10">
    <source>
        <dbReference type="Proteomes" id="UP001269061"/>
    </source>
</evidence>
<keyword evidence="10" id="KW-1185">Reference proteome</keyword>
<dbReference type="NCBIfam" id="TIGR00525">
    <property type="entry name" value="folB"/>
    <property type="match status" value="1"/>
</dbReference>
<protein>
    <recommendedName>
        <fullName evidence="7">7,8-dihydroneopterin aldolase</fullName>
        <ecNumber evidence="7">4.1.2.25</ecNumber>
    </recommendedName>
</protein>
<comment type="function">
    <text evidence="6 7">Catalyzes the conversion of 7,8-dihydroneopterin to 6-hydroxymethyl-7,8-dihydropterin.</text>
</comment>
<evidence type="ECO:0000313" key="9">
    <source>
        <dbReference type="EMBL" id="MDT2771309.1"/>
    </source>
</evidence>
<dbReference type="EMBL" id="JARQAZ010000008">
    <property type="protein sequence ID" value="MDT2771309.1"/>
    <property type="molecule type" value="Genomic_DNA"/>
</dbReference>